<dbReference type="EMBL" id="CACRZD030000012">
    <property type="protein sequence ID" value="CAA6668896.1"/>
    <property type="molecule type" value="Genomic_DNA"/>
</dbReference>
<protein>
    <submittedName>
        <fullName evidence="1">Uncharacterized protein</fullName>
    </submittedName>
</protein>
<accession>A0A7I8JFG6</accession>
<keyword evidence="2" id="KW-1185">Reference proteome</keyword>
<dbReference type="Proteomes" id="UP001189122">
    <property type="component" value="Unassembled WGS sequence"/>
</dbReference>
<dbReference type="AlphaFoldDB" id="A0A7I8JFG6"/>
<proteinExistence type="predicted"/>
<name>A0A7I8JFG6_SPIIN</name>
<reference evidence="1 2" key="1">
    <citation type="submission" date="2019-12" db="EMBL/GenBank/DDBJ databases">
        <authorList>
            <person name="Scholz U."/>
            <person name="Mascher M."/>
            <person name="Fiebig A."/>
        </authorList>
    </citation>
    <scope>NUCLEOTIDE SEQUENCE</scope>
</reference>
<organism evidence="1">
    <name type="scientific">Spirodela intermedia</name>
    <name type="common">Intermediate duckweed</name>
    <dbReference type="NCBI Taxonomy" id="51605"/>
    <lineage>
        <taxon>Eukaryota</taxon>
        <taxon>Viridiplantae</taxon>
        <taxon>Streptophyta</taxon>
        <taxon>Embryophyta</taxon>
        <taxon>Tracheophyta</taxon>
        <taxon>Spermatophyta</taxon>
        <taxon>Magnoliopsida</taxon>
        <taxon>Liliopsida</taxon>
        <taxon>Araceae</taxon>
        <taxon>Lemnoideae</taxon>
        <taxon>Spirodela</taxon>
    </lineage>
</organism>
<gene>
    <name evidence="1" type="ORF">SI7747_12015291</name>
</gene>
<sequence>MNNEYLMKIRHEWLFEDMIVFGGSVGLIWYRPNDEQNQIVSENRGREGARACLWSSLFRRRGGKEEEAIEENEEGERVGGKIFGGPGWIRAGGVVERRMYRRLQLHPSF</sequence>
<dbReference type="EMBL" id="LR743599">
    <property type="protein sequence ID" value="CAA2629653.1"/>
    <property type="molecule type" value="Genomic_DNA"/>
</dbReference>
<evidence type="ECO:0000313" key="1">
    <source>
        <dbReference type="EMBL" id="CAA2629653.1"/>
    </source>
</evidence>
<evidence type="ECO:0000313" key="2">
    <source>
        <dbReference type="Proteomes" id="UP001189122"/>
    </source>
</evidence>